<organism evidence="1 2">
    <name type="scientific">Folsomia candida</name>
    <name type="common">Springtail</name>
    <dbReference type="NCBI Taxonomy" id="158441"/>
    <lineage>
        <taxon>Eukaryota</taxon>
        <taxon>Metazoa</taxon>
        <taxon>Ecdysozoa</taxon>
        <taxon>Arthropoda</taxon>
        <taxon>Hexapoda</taxon>
        <taxon>Collembola</taxon>
        <taxon>Entomobryomorpha</taxon>
        <taxon>Isotomoidea</taxon>
        <taxon>Isotomidae</taxon>
        <taxon>Proisotominae</taxon>
        <taxon>Folsomia</taxon>
    </lineage>
</organism>
<name>A0A226DK23_FOLCA</name>
<comment type="caution">
    <text evidence="1">The sequence shown here is derived from an EMBL/GenBank/DDBJ whole genome shotgun (WGS) entry which is preliminary data.</text>
</comment>
<dbReference type="Gene3D" id="3.80.10.10">
    <property type="entry name" value="Ribonuclease Inhibitor"/>
    <property type="match status" value="1"/>
</dbReference>
<dbReference type="Proteomes" id="UP000198287">
    <property type="component" value="Unassembled WGS sequence"/>
</dbReference>
<proteinExistence type="predicted"/>
<dbReference type="EMBL" id="LNIX01000018">
    <property type="protein sequence ID" value="OXA45348.1"/>
    <property type="molecule type" value="Genomic_DNA"/>
</dbReference>
<dbReference type="AlphaFoldDB" id="A0A226DK23"/>
<keyword evidence="2" id="KW-1185">Reference proteome</keyword>
<sequence length="605" mass="69954">MEEELLYIKHETCHGALLSLGRTRATSGCGAWACLCSSIEWEQDAVILNNAGQKCTIGSGQNLNSFNPEKHGEFLTFPNKADIADQHFQIECDPYGSFCLRRFGWQNIFLNGYLIQNYPVELEFGDIFYFSPIFPQCWDSFLIPIVKNKDWKRLLYRKNRAGKEYVVFKFARLGLGHRVKRKLDFYNQSSPTYPAIFENHVILTNIFEHVVNTKISWKQADLLSCRLVSKTWNDSARLVLQKNFVMKFRIITDGLITNPNYLWKKFYSKIQHMNELKFDAMNIEISQMNAIWTTIHALDLDIEVIKFNQDFSQFINQSNFHPLKVLTMNIEYLPPTSVLLSKFCHSLEEIDILLNMSWINDEKPLNKSIFPEDLIFPNLKKLTLGIYKREPDDFEKISDSKSLAKLLQASARIEELIVTNFSKLQIDFDAFKYLRKITISGRYGYRGETFNLDDLLTQLVTLPEGQLRYFKIAVEMVLRETTPEETLICLLQRQRQRLENLYLSLNSSPQLKLIKLPRCMPNLKKLWISADYDRATGSGSSWGLKLGAQLAKEGVNFIASSEILETLRVVREGAKCNRESCRTCSDSLVYGECRQNNFGNGKHLG</sequence>
<evidence type="ECO:0008006" key="3">
    <source>
        <dbReference type="Google" id="ProtNLM"/>
    </source>
</evidence>
<accession>A0A226DK23</accession>
<protein>
    <recommendedName>
        <fullName evidence="3">FHA domain-containing protein</fullName>
    </recommendedName>
</protein>
<reference evidence="1 2" key="1">
    <citation type="submission" date="2015-12" db="EMBL/GenBank/DDBJ databases">
        <title>The genome of Folsomia candida.</title>
        <authorList>
            <person name="Faddeeva A."/>
            <person name="Derks M.F."/>
            <person name="Anvar Y."/>
            <person name="Smit S."/>
            <person name="Van Straalen N."/>
            <person name="Roelofs D."/>
        </authorList>
    </citation>
    <scope>NUCLEOTIDE SEQUENCE [LARGE SCALE GENOMIC DNA]</scope>
    <source>
        <strain evidence="1 2">VU population</strain>
        <tissue evidence="1">Whole body</tissue>
    </source>
</reference>
<gene>
    <name evidence="1" type="ORF">Fcan01_20031</name>
</gene>
<evidence type="ECO:0000313" key="2">
    <source>
        <dbReference type="Proteomes" id="UP000198287"/>
    </source>
</evidence>
<evidence type="ECO:0000313" key="1">
    <source>
        <dbReference type="EMBL" id="OXA45348.1"/>
    </source>
</evidence>
<dbReference type="InterPro" id="IPR032675">
    <property type="entry name" value="LRR_dom_sf"/>
</dbReference>